<dbReference type="EC" id="1.3.1.98" evidence="17"/>
<evidence type="ECO:0000256" key="12">
    <source>
        <dbReference type="ARBA" id="ARBA00022984"/>
    </source>
</evidence>
<keyword evidence="8 17" id="KW-0285">Flavoprotein</keyword>
<dbReference type="AlphaFoldDB" id="A0A4Q7MJN3"/>
<evidence type="ECO:0000256" key="10">
    <source>
        <dbReference type="ARBA" id="ARBA00022857"/>
    </source>
</evidence>
<dbReference type="InterPro" id="IPR003170">
    <property type="entry name" value="MurB"/>
</dbReference>
<evidence type="ECO:0000256" key="17">
    <source>
        <dbReference type="HAMAP-Rule" id="MF_00037"/>
    </source>
</evidence>
<evidence type="ECO:0000256" key="2">
    <source>
        <dbReference type="ARBA" id="ARBA00003921"/>
    </source>
</evidence>
<dbReference type="InterPro" id="IPR036635">
    <property type="entry name" value="MurB_C_sf"/>
</dbReference>
<comment type="function">
    <text evidence="2 17">Cell wall formation.</text>
</comment>
<keyword evidence="15 17" id="KW-0961">Cell wall biogenesis/degradation</keyword>
<evidence type="ECO:0000256" key="5">
    <source>
        <dbReference type="ARBA" id="ARBA00010485"/>
    </source>
</evidence>
<dbReference type="SUPFAM" id="SSF56194">
    <property type="entry name" value="Uridine diphospho-N-Acetylenolpyruvylglucosamine reductase, MurB, C-terminal domain"/>
    <property type="match status" value="1"/>
</dbReference>
<dbReference type="PROSITE" id="PS51387">
    <property type="entry name" value="FAD_PCMH"/>
    <property type="match status" value="1"/>
</dbReference>
<keyword evidence="7 17" id="KW-0132">Cell division</keyword>
<dbReference type="Gene3D" id="3.90.78.10">
    <property type="entry name" value="UDP-N-acetylenolpyruvoylglucosamine reductase, C-terminal domain"/>
    <property type="match status" value="1"/>
</dbReference>
<evidence type="ECO:0000256" key="6">
    <source>
        <dbReference type="ARBA" id="ARBA00022490"/>
    </source>
</evidence>
<evidence type="ECO:0000256" key="11">
    <source>
        <dbReference type="ARBA" id="ARBA00022960"/>
    </source>
</evidence>
<feature type="active site" evidence="17">
    <location>
        <position position="180"/>
    </location>
</feature>
<comment type="pathway">
    <text evidence="4 17">Cell wall biogenesis; peptidoglycan biosynthesis.</text>
</comment>
<evidence type="ECO:0000256" key="14">
    <source>
        <dbReference type="ARBA" id="ARBA00023306"/>
    </source>
</evidence>
<feature type="domain" description="FAD-binding PCMH-type" evidence="18">
    <location>
        <begin position="15"/>
        <end position="202"/>
    </location>
</feature>
<keyword evidence="20" id="KW-1185">Reference proteome</keyword>
<dbReference type="GO" id="GO:0071949">
    <property type="term" value="F:FAD binding"/>
    <property type="evidence" value="ECO:0007669"/>
    <property type="project" value="InterPro"/>
</dbReference>
<gene>
    <name evidence="17" type="primary">murB</name>
    <name evidence="19" type="ORF">EV187_0992</name>
</gene>
<dbReference type="HAMAP" id="MF_00037">
    <property type="entry name" value="MurB"/>
    <property type="match status" value="1"/>
</dbReference>
<comment type="caution">
    <text evidence="19">The sequence shown here is derived from an EMBL/GenBank/DDBJ whole genome shotgun (WGS) entry which is preliminary data.</text>
</comment>
<accession>A0A4Q7MJN3</accession>
<feature type="active site" description="Proton donor" evidence="17">
    <location>
        <position position="266"/>
    </location>
</feature>
<evidence type="ECO:0000256" key="4">
    <source>
        <dbReference type="ARBA" id="ARBA00004752"/>
    </source>
</evidence>
<dbReference type="NCBIfam" id="NF010478">
    <property type="entry name" value="PRK13903.1"/>
    <property type="match status" value="1"/>
</dbReference>
<evidence type="ECO:0000256" key="9">
    <source>
        <dbReference type="ARBA" id="ARBA00022827"/>
    </source>
</evidence>
<dbReference type="InterPro" id="IPR036318">
    <property type="entry name" value="FAD-bd_PCMH-like_sf"/>
</dbReference>
<evidence type="ECO:0000256" key="1">
    <source>
        <dbReference type="ARBA" id="ARBA00001974"/>
    </source>
</evidence>
<dbReference type="InterPro" id="IPR006094">
    <property type="entry name" value="Oxid_FAD_bind_N"/>
</dbReference>
<dbReference type="SUPFAM" id="SSF56176">
    <property type="entry name" value="FAD-binding/transporter-associated domain-like"/>
    <property type="match status" value="1"/>
</dbReference>
<dbReference type="GO" id="GO:0008762">
    <property type="term" value="F:UDP-N-acetylmuramate dehydrogenase activity"/>
    <property type="evidence" value="ECO:0007669"/>
    <property type="project" value="UniProtKB-UniRule"/>
</dbReference>
<dbReference type="Proteomes" id="UP000293289">
    <property type="component" value="Unassembled WGS sequence"/>
</dbReference>
<dbReference type="Pfam" id="PF02873">
    <property type="entry name" value="MurB_C"/>
    <property type="match status" value="1"/>
</dbReference>
<comment type="subcellular location">
    <subcellularLocation>
        <location evidence="3 17">Cytoplasm</location>
    </subcellularLocation>
</comment>
<dbReference type="GO" id="GO:0008360">
    <property type="term" value="P:regulation of cell shape"/>
    <property type="evidence" value="ECO:0007669"/>
    <property type="project" value="UniProtKB-KW"/>
</dbReference>
<evidence type="ECO:0000259" key="18">
    <source>
        <dbReference type="PROSITE" id="PS51387"/>
    </source>
</evidence>
<dbReference type="UniPathway" id="UPA00219"/>
<dbReference type="PANTHER" id="PTHR21071:SF4">
    <property type="entry name" value="UDP-N-ACETYLENOLPYRUVOYLGLUCOSAMINE REDUCTASE"/>
    <property type="match status" value="1"/>
</dbReference>
<dbReference type="GO" id="GO:0005829">
    <property type="term" value="C:cytosol"/>
    <property type="evidence" value="ECO:0007669"/>
    <property type="project" value="TreeGrafter"/>
</dbReference>
<keyword evidence="13 17" id="KW-0560">Oxidoreductase</keyword>
<dbReference type="Gene3D" id="3.30.43.10">
    <property type="entry name" value="Uridine Diphospho-n-acetylenolpyruvylglucosamine Reductase, domain 2"/>
    <property type="match status" value="1"/>
</dbReference>
<dbReference type="RefSeq" id="WP_130351856.1">
    <property type="nucleotide sequence ID" value="NZ_SGWY01000001.1"/>
</dbReference>
<dbReference type="InterPro" id="IPR016169">
    <property type="entry name" value="FAD-bd_PCMH_sub2"/>
</dbReference>
<comment type="similarity">
    <text evidence="5 17">Belongs to the MurB family.</text>
</comment>
<dbReference type="InterPro" id="IPR016167">
    <property type="entry name" value="FAD-bd_PCMH_sub1"/>
</dbReference>
<dbReference type="OrthoDB" id="9804753at2"/>
<name>A0A4Q7MJN3_9MICO</name>
<dbReference type="EMBL" id="SGWY01000001">
    <property type="protein sequence ID" value="RZS68561.1"/>
    <property type="molecule type" value="Genomic_DNA"/>
</dbReference>
<dbReference type="GO" id="GO:0051301">
    <property type="term" value="P:cell division"/>
    <property type="evidence" value="ECO:0007669"/>
    <property type="project" value="UniProtKB-KW"/>
</dbReference>
<keyword evidence="10 17" id="KW-0521">NADP</keyword>
<dbReference type="InterPro" id="IPR011601">
    <property type="entry name" value="MurB_C"/>
</dbReference>
<reference evidence="19 20" key="1">
    <citation type="submission" date="2019-02" db="EMBL/GenBank/DDBJ databases">
        <title>Genomic Encyclopedia of Type Strains, Phase IV (KMG-IV): sequencing the most valuable type-strain genomes for metagenomic binning, comparative biology and taxonomic classification.</title>
        <authorList>
            <person name="Goeker M."/>
        </authorList>
    </citation>
    <scope>NUCLEOTIDE SEQUENCE [LARGE SCALE GENOMIC DNA]</scope>
    <source>
        <strain evidence="19 20">DSM 43045</strain>
    </source>
</reference>
<evidence type="ECO:0000256" key="16">
    <source>
        <dbReference type="ARBA" id="ARBA00048914"/>
    </source>
</evidence>
<keyword evidence="6 17" id="KW-0963">Cytoplasm</keyword>
<keyword evidence="14 17" id="KW-0131">Cell cycle</keyword>
<sequence>MAHDIPFSELTTLQVGGPAGRLVTATTQRDLVDLAREAWDAREPWLALGGGSNLLVGDAGFDGTVIRVATKGIEVLARGNGAAAGALGEGTDGAGSTASVRLRVQAGENWDDLVAWTVEHGYSGFEALSGIPGSVGAAPVQNIGAYGQELEATLVAIEFLDEGADAPRRMGADELELGYRTSVLKRGLRGVVVSVEFELHDTALERAVLGEALGQPIAYAQLADALHVNLGDRVPILRVRESVLGLRRSKGMVLDPADPDSVSAGSFFTNPIVTERVARTLPGDAPRWYLEEEAADEITPLVGGVDESPLDQFLAHQASLEASGTAPDAAPAAPLVKLSAAWLIEKSGIRRGFALPGSRAAVSSKHTLAITNRGGASAEEIAQLARFVRSRVQAEFGILLQPEPMLVGVEL</sequence>
<evidence type="ECO:0000313" key="20">
    <source>
        <dbReference type="Proteomes" id="UP000293289"/>
    </source>
</evidence>
<evidence type="ECO:0000313" key="19">
    <source>
        <dbReference type="EMBL" id="RZS68561.1"/>
    </source>
</evidence>
<evidence type="ECO:0000256" key="15">
    <source>
        <dbReference type="ARBA" id="ARBA00023316"/>
    </source>
</evidence>
<evidence type="ECO:0000256" key="7">
    <source>
        <dbReference type="ARBA" id="ARBA00022618"/>
    </source>
</evidence>
<comment type="cofactor">
    <cofactor evidence="1 17">
        <name>FAD</name>
        <dbReference type="ChEBI" id="CHEBI:57692"/>
    </cofactor>
</comment>
<dbReference type="GO" id="GO:0009252">
    <property type="term" value="P:peptidoglycan biosynthetic process"/>
    <property type="evidence" value="ECO:0007669"/>
    <property type="project" value="UniProtKB-UniRule"/>
</dbReference>
<keyword evidence="11 17" id="KW-0133">Cell shape</keyword>
<dbReference type="PANTHER" id="PTHR21071">
    <property type="entry name" value="UDP-N-ACETYLENOLPYRUVOYLGLUCOSAMINE REDUCTASE"/>
    <property type="match status" value="1"/>
</dbReference>
<evidence type="ECO:0000256" key="13">
    <source>
        <dbReference type="ARBA" id="ARBA00023002"/>
    </source>
</evidence>
<evidence type="ECO:0000256" key="3">
    <source>
        <dbReference type="ARBA" id="ARBA00004496"/>
    </source>
</evidence>
<keyword evidence="12 17" id="KW-0573">Peptidoglycan synthesis</keyword>
<protein>
    <recommendedName>
        <fullName evidence="17">UDP-N-acetylenolpyruvoylglucosamine reductase</fullName>
        <ecNumber evidence="17">1.3.1.98</ecNumber>
    </recommendedName>
    <alternativeName>
        <fullName evidence="17">UDP-N-acetylmuramate dehydrogenase</fullName>
    </alternativeName>
</protein>
<comment type="catalytic activity">
    <reaction evidence="16 17">
        <text>UDP-N-acetyl-alpha-D-muramate + NADP(+) = UDP-N-acetyl-3-O-(1-carboxyvinyl)-alpha-D-glucosamine + NADPH + H(+)</text>
        <dbReference type="Rhea" id="RHEA:12248"/>
        <dbReference type="ChEBI" id="CHEBI:15378"/>
        <dbReference type="ChEBI" id="CHEBI:57783"/>
        <dbReference type="ChEBI" id="CHEBI:58349"/>
        <dbReference type="ChEBI" id="CHEBI:68483"/>
        <dbReference type="ChEBI" id="CHEBI:70757"/>
        <dbReference type="EC" id="1.3.1.98"/>
    </reaction>
</comment>
<dbReference type="Gene3D" id="3.30.465.10">
    <property type="match status" value="1"/>
</dbReference>
<dbReference type="Pfam" id="PF01565">
    <property type="entry name" value="FAD_binding_4"/>
    <property type="match status" value="1"/>
</dbReference>
<dbReference type="GO" id="GO:0071555">
    <property type="term" value="P:cell wall organization"/>
    <property type="evidence" value="ECO:0007669"/>
    <property type="project" value="UniProtKB-KW"/>
</dbReference>
<organism evidence="19 20">
    <name type="scientific">Agromyces ramosus</name>
    <dbReference type="NCBI Taxonomy" id="33879"/>
    <lineage>
        <taxon>Bacteria</taxon>
        <taxon>Bacillati</taxon>
        <taxon>Actinomycetota</taxon>
        <taxon>Actinomycetes</taxon>
        <taxon>Micrococcales</taxon>
        <taxon>Microbacteriaceae</taxon>
        <taxon>Agromyces</taxon>
    </lineage>
</organism>
<proteinExistence type="inferred from homology"/>
<dbReference type="InterPro" id="IPR016166">
    <property type="entry name" value="FAD-bd_PCMH"/>
</dbReference>
<feature type="active site" evidence="17">
    <location>
        <position position="403"/>
    </location>
</feature>
<evidence type="ECO:0000256" key="8">
    <source>
        <dbReference type="ARBA" id="ARBA00022630"/>
    </source>
</evidence>
<keyword evidence="9 17" id="KW-0274">FAD</keyword>